<dbReference type="InterPro" id="IPR001610">
    <property type="entry name" value="PAC"/>
</dbReference>
<dbReference type="CDD" id="cd00130">
    <property type="entry name" value="PAS"/>
    <property type="match status" value="1"/>
</dbReference>
<reference evidence="4 6" key="2">
    <citation type="submission" date="2019-07" db="EMBL/GenBank/DDBJ databases">
        <title>Tepidimonas ignava SPS-1037 draft genome.</title>
        <authorList>
            <person name="Da Costa M.S."/>
            <person name="Froufe H.J.C."/>
            <person name="Egas C."/>
            <person name="Albuquerque L."/>
        </authorList>
    </citation>
    <scope>NUCLEOTIDE SEQUENCE [LARGE SCALE GENOMIC DNA]</scope>
    <source>
        <strain evidence="4 6">SPS-1037</strain>
    </source>
</reference>
<dbReference type="AlphaFoldDB" id="A0A4R3LCR6"/>
<sequence length="453" mass="50102">MTSHGPSVGNPAPATDVPAWPMSGEAALALVADWRWAMDAQLRIVRVESLHPERPLPALDTLLGHAPWDSPGFHLPAAQWRHHQRVLWAHKPFRGLELAWRTPGRRARWCAISGLPQFDERGHFAGYVGVAQDITPRKRAEVALRETRAELDATLRALPDLLFEIDRDGVFHRVHSPDSNLLAAPAGAIVGRNHRDLLPPDVVAVGEAAMAEAERRGHARGYRYSLELPMGRRWFELSVARKQMPGPGPTRFVMLVRDVTALKQREDELTELAFIDPLTGLANRRLLLDRIEQAVLRQQREPGWCALLFIDLDDFKQINDRHGHAAGDAVLRMLAHRLRGSVRGSDPVGRLAGDEFLALLTDIGQAPLRAQRIALRAARMIVQAMAEPVPLGDHTVQASCSVGVLLFRGCQPLPALLAQADELMYRAKDAGKGRVMVRWYGRSGPAAAPAPDL</sequence>
<dbReference type="InterPro" id="IPR000700">
    <property type="entry name" value="PAS-assoc_C"/>
</dbReference>
<dbReference type="EMBL" id="VJNC01000001">
    <property type="protein sequence ID" value="TSE24036.1"/>
    <property type="molecule type" value="Genomic_DNA"/>
</dbReference>
<dbReference type="NCBIfam" id="TIGR00254">
    <property type="entry name" value="GGDEF"/>
    <property type="match status" value="1"/>
</dbReference>
<dbReference type="RefSeq" id="WP_132962681.1">
    <property type="nucleotide sequence ID" value="NZ_DAIPFN010000006.1"/>
</dbReference>
<dbReference type="Pfam" id="PF08448">
    <property type="entry name" value="PAS_4"/>
    <property type="match status" value="1"/>
</dbReference>
<evidence type="ECO:0000313" key="5">
    <source>
        <dbReference type="Proteomes" id="UP000295536"/>
    </source>
</evidence>
<name>A0A4R3LCR6_9BURK</name>
<dbReference type="InterPro" id="IPR043128">
    <property type="entry name" value="Rev_trsase/Diguanyl_cyclase"/>
</dbReference>
<dbReference type="Gene3D" id="3.30.450.20">
    <property type="entry name" value="PAS domain"/>
    <property type="match status" value="2"/>
</dbReference>
<evidence type="ECO:0000259" key="1">
    <source>
        <dbReference type="PROSITE" id="PS50113"/>
    </source>
</evidence>
<accession>A0A4R3LCR6</accession>
<keyword evidence="6" id="KW-1185">Reference proteome</keyword>
<dbReference type="InterPro" id="IPR035965">
    <property type="entry name" value="PAS-like_dom_sf"/>
</dbReference>
<evidence type="ECO:0000313" key="6">
    <source>
        <dbReference type="Proteomes" id="UP000315577"/>
    </source>
</evidence>
<dbReference type="Pfam" id="PF00990">
    <property type="entry name" value="GGDEF"/>
    <property type="match status" value="1"/>
</dbReference>
<dbReference type="SUPFAM" id="SSF55785">
    <property type="entry name" value="PYP-like sensor domain (PAS domain)"/>
    <property type="match status" value="2"/>
</dbReference>
<evidence type="ECO:0000313" key="4">
    <source>
        <dbReference type="EMBL" id="TSE24036.1"/>
    </source>
</evidence>
<dbReference type="CDD" id="cd01949">
    <property type="entry name" value="GGDEF"/>
    <property type="match status" value="1"/>
</dbReference>
<dbReference type="SUPFAM" id="SSF55073">
    <property type="entry name" value="Nucleotide cyclase"/>
    <property type="match status" value="1"/>
</dbReference>
<dbReference type="Proteomes" id="UP000315577">
    <property type="component" value="Unassembled WGS sequence"/>
</dbReference>
<dbReference type="SMART" id="SM00267">
    <property type="entry name" value="GGDEF"/>
    <property type="match status" value="1"/>
</dbReference>
<feature type="domain" description="PAC" evidence="1">
    <location>
        <begin position="94"/>
        <end position="146"/>
    </location>
</feature>
<dbReference type="Proteomes" id="UP000295536">
    <property type="component" value="Unassembled WGS sequence"/>
</dbReference>
<comment type="caution">
    <text evidence="3">The sequence shown here is derived from an EMBL/GenBank/DDBJ whole genome shotgun (WGS) entry which is preliminary data.</text>
</comment>
<dbReference type="OrthoDB" id="9813903at2"/>
<dbReference type="InterPro" id="IPR000014">
    <property type="entry name" value="PAS"/>
</dbReference>
<dbReference type="PROSITE" id="PS50887">
    <property type="entry name" value="GGDEF"/>
    <property type="match status" value="1"/>
</dbReference>
<dbReference type="Gene3D" id="3.30.70.270">
    <property type="match status" value="1"/>
</dbReference>
<dbReference type="InterPro" id="IPR029787">
    <property type="entry name" value="Nucleotide_cyclase"/>
</dbReference>
<dbReference type="PROSITE" id="PS50113">
    <property type="entry name" value="PAC"/>
    <property type="match status" value="1"/>
</dbReference>
<evidence type="ECO:0000313" key="3">
    <source>
        <dbReference type="EMBL" id="TCS97689.1"/>
    </source>
</evidence>
<dbReference type="InterPro" id="IPR000160">
    <property type="entry name" value="GGDEF_dom"/>
</dbReference>
<gene>
    <name evidence="3" type="ORF">EDC36_10897</name>
    <name evidence="4" type="ORF">Tigna_00034</name>
</gene>
<dbReference type="SMART" id="SM00086">
    <property type="entry name" value="PAC"/>
    <property type="match status" value="1"/>
</dbReference>
<feature type="domain" description="GGDEF" evidence="2">
    <location>
        <begin position="303"/>
        <end position="440"/>
    </location>
</feature>
<dbReference type="PANTHER" id="PTHR46663:SF2">
    <property type="entry name" value="GGDEF DOMAIN-CONTAINING PROTEIN"/>
    <property type="match status" value="1"/>
</dbReference>
<dbReference type="EMBL" id="SMAH01000008">
    <property type="protein sequence ID" value="TCS97689.1"/>
    <property type="molecule type" value="Genomic_DNA"/>
</dbReference>
<dbReference type="InterPro" id="IPR052163">
    <property type="entry name" value="DGC-Regulatory_Protein"/>
</dbReference>
<protein>
    <submittedName>
        <fullName evidence="3">Diguanylate cyclase (GGDEF)-like protein</fullName>
    </submittedName>
    <submittedName>
        <fullName evidence="4">Signaling protein</fullName>
    </submittedName>
</protein>
<organism evidence="3 5">
    <name type="scientific">Tepidimonas ignava</name>
    <dbReference type="NCBI Taxonomy" id="114249"/>
    <lineage>
        <taxon>Bacteria</taxon>
        <taxon>Pseudomonadati</taxon>
        <taxon>Pseudomonadota</taxon>
        <taxon>Betaproteobacteria</taxon>
        <taxon>Burkholderiales</taxon>
        <taxon>Tepidimonas</taxon>
    </lineage>
</organism>
<dbReference type="PANTHER" id="PTHR46663">
    <property type="entry name" value="DIGUANYLATE CYCLASE DGCT-RELATED"/>
    <property type="match status" value="1"/>
</dbReference>
<reference evidence="3 5" key="1">
    <citation type="submission" date="2019-03" db="EMBL/GenBank/DDBJ databases">
        <title>Genomic Encyclopedia of Type Strains, Phase IV (KMG-IV): sequencing the most valuable type-strain genomes for metagenomic binning, comparative biology and taxonomic classification.</title>
        <authorList>
            <person name="Goeker M."/>
        </authorList>
    </citation>
    <scope>NUCLEOTIDE SEQUENCE [LARGE SCALE GENOMIC DNA]</scope>
    <source>
        <strain evidence="3 5">DSM 12034</strain>
    </source>
</reference>
<evidence type="ECO:0000259" key="2">
    <source>
        <dbReference type="PROSITE" id="PS50887"/>
    </source>
</evidence>
<dbReference type="InterPro" id="IPR013656">
    <property type="entry name" value="PAS_4"/>
</dbReference>
<proteinExistence type="predicted"/>